<keyword evidence="1" id="KW-0472">Membrane</keyword>
<reference evidence="2" key="1">
    <citation type="submission" date="2009-08" db="EMBL/GenBank/DDBJ databases">
        <title>Annotation of Salpingoeca rosetta.</title>
        <authorList>
            <consortium name="The Broad Institute Genome Sequencing Platform"/>
            <person name="Russ C."/>
            <person name="Cuomo C."/>
            <person name="Burger G."/>
            <person name="Gray M.W."/>
            <person name="Holland P.W.H."/>
            <person name="King N."/>
            <person name="Lang F.B.F."/>
            <person name="Roger A.J."/>
            <person name="Ruiz-Trillo I."/>
            <person name="Young S.K."/>
            <person name="Zeng Q."/>
            <person name="Gargeya S."/>
            <person name="Alvarado L."/>
            <person name="Berlin A."/>
            <person name="Chapman S.B."/>
            <person name="Chen Z."/>
            <person name="Freedman E."/>
            <person name="Gellesch M."/>
            <person name="Goldberg J."/>
            <person name="Griggs A."/>
            <person name="Gujja S."/>
            <person name="Heilman E."/>
            <person name="Heiman D."/>
            <person name="Howarth C."/>
            <person name="Mehta T."/>
            <person name="Neiman D."/>
            <person name="Pearson M."/>
            <person name="Roberts A."/>
            <person name="Saif S."/>
            <person name="Shea T."/>
            <person name="Shenoy N."/>
            <person name="Sisk P."/>
            <person name="Stolte C."/>
            <person name="Sykes S."/>
            <person name="White J."/>
            <person name="Yandava C."/>
            <person name="Haas B."/>
            <person name="Nusbaum C."/>
            <person name="Birren B."/>
        </authorList>
    </citation>
    <scope>NUCLEOTIDE SEQUENCE [LARGE SCALE GENOMIC DNA]</scope>
    <source>
        <strain evidence="2">ATCC 50818</strain>
    </source>
</reference>
<dbReference type="InParanoid" id="F2UBC6"/>
<evidence type="ECO:0000256" key="1">
    <source>
        <dbReference type="SAM" id="Phobius"/>
    </source>
</evidence>
<accession>F2UBC6</accession>
<dbReference type="RefSeq" id="XP_004993355.1">
    <property type="nucleotide sequence ID" value="XM_004993298.1"/>
</dbReference>
<evidence type="ECO:0000313" key="2">
    <source>
        <dbReference type="EMBL" id="EGD73792.1"/>
    </source>
</evidence>
<feature type="transmembrane region" description="Helical" evidence="1">
    <location>
        <begin position="57"/>
        <end position="76"/>
    </location>
</feature>
<dbReference type="AlphaFoldDB" id="F2UBC6"/>
<dbReference type="GeneID" id="16073932"/>
<proteinExistence type="predicted"/>
<organism evidence="3">
    <name type="scientific">Salpingoeca rosetta (strain ATCC 50818 / BSB-021)</name>
    <dbReference type="NCBI Taxonomy" id="946362"/>
    <lineage>
        <taxon>Eukaryota</taxon>
        <taxon>Choanoflagellata</taxon>
        <taxon>Craspedida</taxon>
        <taxon>Salpingoecidae</taxon>
        <taxon>Salpingoeca</taxon>
    </lineage>
</organism>
<keyword evidence="3" id="KW-1185">Reference proteome</keyword>
<name>F2UBC6_SALR5</name>
<gene>
    <name evidence="2" type="ORF">PTSG_05485</name>
</gene>
<evidence type="ECO:0000313" key="3">
    <source>
        <dbReference type="Proteomes" id="UP000007799"/>
    </source>
</evidence>
<keyword evidence="1" id="KW-1133">Transmembrane helix</keyword>
<dbReference type="KEGG" id="sre:PTSG_05485"/>
<dbReference type="EMBL" id="GL832967">
    <property type="protein sequence ID" value="EGD73792.1"/>
    <property type="molecule type" value="Genomic_DNA"/>
</dbReference>
<protein>
    <submittedName>
        <fullName evidence="2">Uncharacterized protein</fullName>
    </submittedName>
</protein>
<keyword evidence="1" id="KW-0812">Transmembrane</keyword>
<sequence length="106" mass="11110">MPVAVVDVLVLCVVSVGIAVVAWDPTLPNLARCPCSRLRIPSHRTLPGAHTSGWKEVWLFAGFLAVAVASVLHYHCHVHFQDLDRVASALAAAVGDVAFGVGASTA</sequence>
<dbReference type="Proteomes" id="UP000007799">
    <property type="component" value="Unassembled WGS sequence"/>
</dbReference>